<reference evidence="1 2" key="1">
    <citation type="journal article" date="2019" name="Sci. Rep.">
        <title>Orb-weaving spider Araneus ventricosus genome elucidates the spidroin gene catalogue.</title>
        <authorList>
            <person name="Kono N."/>
            <person name="Nakamura H."/>
            <person name="Ohtoshi R."/>
            <person name="Moran D.A.P."/>
            <person name="Shinohara A."/>
            <person name="Yoshida Y."/>
            <person name="Fujiwara M."/>
            <person name="Mori M."/>
            <person name="Tomita M."/>
            <person name="Arakawa K."/>
        </authorList>
    </citation>
    <scope>NUCLEOTIDE SEQUENCE [LARGE SCALE GENOMIC DNA]</scope>
</reference>
<organism evidence="1 2">
    <name type="scientific">Araneus ventricosus</name>
    <name type="common">Orbweaver spider</name>
    <name type="synonym">Epeira ventricosa</name>
    <dbReference type="NCBI Taxonomy" id="182803"/>
    <lineage>
        <taxon>Eukaryota</taxon>
        <taxon>Metazoa</taxon>
        <taxon>Ecdysozoa</taxon>
        <taxon>Arthropoda</taxon>
        <taxon>Chelicerata</taxon>
        <taxon>Arachnida</taxon>
        <taxon>Araneae</taxon>
        <taxon>Araneomorphae</taxon>
        <taxon>Entelegynae</taxon>
        <taxon>Araneoidea</taxon>
        <taxon>Araneidae</taxon>
        <taxon>Araneus</taxon>
    </lineage>
</organism>
<evidence type="ECO:0000313" key="1">
    <source>
        <dbReference type="EMBL" id="GBO13351.1"/>
    </source>
</evidence>
<accession>A0A4Y2UMK6</accession>
<protein>
    <submittedName>
        <fullName evidence="1">Uncharacterized protein</fullName>
    </submittedName>
</protein>
<evidence type="ECO:0000313" key="2">
    <source>
        <dbReference type="Proteomes" id="UP000499080"/>
    </source>
</evidence>
<dbReference type="Proteomes" id="UP000499080">
    <property type="component" value="Unassembled WGS sequence"/>
</dbReference>
<dbReference type="EMBL" id="BGPR01037688">
    <property type="protein sequence ID" value="GBO13351.1"/>
    <property type="molecule type" value="Genomic_DNA"/>
</dbReference>
<name>A0A4Y2UMK6_ARAVE</name>
<proteinExistence type="predicted"/>
<gene>
    <name evidence="1" type="ORF">AVEN_8337_1</name>
</gene>
<comment type="caution">
    <text evidence="1">The sequence shown here is derived from an EMBL/GenBank/DDBJ whole genome shotgun (WGS) entry which is preliminary data.</text>
</comment>
<dbReference type="AlphaFoldDB" id="A0A4Y2UMK6"/>
<sequence length="136" mass="15255">MEIGIAEWQYWNIKQDIHISSKMEFLEHGKGEKKRRCRKPVENSIANGKVGFPTKPNAFSSCTEFLVGSFARLVCTSNDLTRSRPCYEGSKSEIRGVGEGMVDRRTATKGKEVCSPLLPAQLGISDEWTCLISRLE</sequence>
<keyword evidence="2" id="KW-1185">Reference proteome</keyword>